<protein>
    <submittedName>
        <fullName evidence="8">Cytochrome P450</fullName>
    </submittedName>
</protein>
<keyword evidence="9" id="KW-1185">Reference proteome</keyword>
<dbReference type="PANTHER" id="PTHR46696">
    <property type="entry name" value="P450, PUTATIVE (EUROFUNG)-RELATED"/>
    <property type="match status" value="1"/>
</dbReference>
<dbReference type="FunFam" id="1.10.630.10:FF:000018">
    <property type="entry name" value="Cytochrome P450 monooxygenase"/>
    <property type="match status" value="1"/>
</dbReference>
<accession>A0AAJ1U4D5</accession>
<organism evidence="8 9">
    <name type="scientific">Rhodalgimonas zhirmunskyi</name>
    <dbReference type="NCBI Taxonomy" id="2964767"/>
    <lineage>
        <taxon>Bacteria</taxon>
        <taxon>Pseudomonadati</taxon>
        <taxon>Pseudomonadota</taxon>
        <taxon>Alphaproteobacteria</taxon>
        <taxon>Rhodobacterales</taxon>
        <taxon>Roseobacteraceae</taxon>
        <taxon>Rhodalgimonas</taxon>
    </lineage>
</organism>
<keyword evidence="4" id="KW-0560">Oxidoreductase</keyword>
<dbReference type="InterPro" id="IPR002397">
    <property type="entry name" value="Cyt_P450_B"/>
</dbReference>
<proteinExistence type="inferred from homology"/>
<comment type="caution">
    <text evidence="8">The sequence shown here is derived from an EMBL/GenBank/DDBJ whole genome shotgun (WGS) entry which is preliminary data.</text>
</comment>
<evidence type="ECO:0000256" key="1">
    <source>
        <dbReference type="ARBA" id="ARBA00010617"/>
    </source>
</evidence>
<evidence type="ECO:0000313" key="8">
    <source>
        <dbReference type="EMBL" id="MDQ2093481.1"/>
    </source>
</evidence>
<dbReference type="Gene3D" id="1.10.630.10">
    <property type="entry name" value="Cytochrome P450"/>
    <property type="match status" value="1"/>
</dbReference>
<dbReference type="GO" id="GO:0008395">
    <property type="term" value="F:steroid hydroxylase activity"/>
    <property type="evidence" value="ECO:0007669"/>
    <property type="project" value="TreeGrafter"/>
</dbReference>
<dbReference type="RefSeq" id="WP_317625068.1">
    <property type="nucleotide sequence ID" value="NZ_JANFFA010000001.1"/>
</dbReference>
<evidence type="ECO:0000313" key="9">
    <source>
        <dbReference type="Proteomes" id="UP001227162"/>
    </source>
</evidence>
<dbReference type="SUPFAM" id="SSF48264">
    <property type="entry name" value="Cytochrome P450"/>
    <property type="match status" value="1"/>
</dbReference>
<gene>
    <name evidence="8" type="ORF">NOI20_05110</name>
</gene>
<comment type="function">
    <text evidence="7">Cytochromes P450 are a group of heme-thiolate monooxygenases. They oxidize a variety of structurally unrelated compounds, including steroids, fatty acids, and xenobiotics.</text>
</comment>
<dbReference type="GO" id="GO:0005506">
    <property type="term" value="F:iron ion binding"/>
    <property type="evidence" value="ECO:0007669"/>
    <property type="project" value="InterPro"/>
</dbReference>
<name>A0AAJ1U4D5_9RHOB</name>
<dbReference type="Proteomes" id="UP001227162">
    <property type="component" value="Unassembled WGS sequence"/>
</dbReference>
<dbReference type="GO" id="GO:0006707">
    <property type="term" value="P:cholesterol catabolic process"/>
    <property type="evidence" value="ECO:0007669"/>
    <property type="project" value="TreeGrafter"/>
</dbReference>
<evidence type="ECO:0000256" key="4">
    <source>
        <dbReference type="ARBA" id="ARBA00023002"/>
    </source>
</evidence>
<dbReference type="AlphaFoldDB" id="A0AAJ1U4D5"/>
<dbReference type="CDD" id="cd11033">
    <property type="entry name" value="CYP142-like"/>
    <property type="match status" value="1"/>
</dbReference>
<dbReference type="EMBL" id="JANFFA010000001">
    <property type="protein sequence ID" value="MDQ2093481.1"/>
    <property type="molecule type" value="Genomic_DNA"/>
</dbReference>
<keyword evidence="3" id="KW-0479">Metal-binding</keyword>
<keyword evidence="2" id="KW-0349">Heme</keyword>
<dbReference type="PANTHER" id="PTHR46696:SF4">
    <property type="entry name" value="BIOTIN BIOSYNTHESIS CYTOCHROME P450"/>
    <property type="match status" value="1"/>
</dbReference>
<evidence type="ECO:0000256" key="7">
    <source>
        <dbReference type="ARBA" id="ARBA00043906"/>
    </source>
</evidence>
<dbReference type="GO" id="GO:0036199">
    <property type="term" value="F:cholest-4-en-3-one 26-monooxygenase activity"/>
    <property type="evidence" value="ECO:0007669"/>
    <property type="project" value="TreeGrafter"/>
</dbReference>
<evidence type="ECO:0000256" key="6">
    <source>
        <dbReference type="ARBA" id="ARBA00023033"/>
    </source>
</evidence>
<evidence type="ECO:0000256" key="2">
    <source>
        <dbReference type="ARBA" id="ARBA00022617"/>
    </source>
</evidence>
<dbReference type="GO" id="GO:0020037">
    <property type="term" value="F:heme binding"/>
    <property type="evidence" value="ECO:0007669"/>
    <property type="project" value="InterPro"/>
</dbReference>
<dbReference type="InterPro" id="IPR036396">
    <property type="entry name" value="Cyt_P450_sf"/>
</dbReference>
<sequence>MTVWTPTDDGNADLTSHDTFINGAPHNTFARLRRDDPLHWTAYDDGQDFWSVTRHADITEMNRNFAVFSSARGIRMEDQTHEEYLARRTFQETDPPEHMMTRIKVAKAFSKPVIAQFEQDIRTLCDEILDETLEQDSFDATKDIARQLPMRMLGRILGLPDEDLPWLVEKGDALIANTDPDFTEHVLDRMTTDEFRMMPFNSPAGAELFVYAKDLMARKEASGDTSGVLSLIREPAKDGSTITEEEFRNFFCLLVAAGNDTTRYSIAAGLQAMCHQPELLEQMKTGDIWDTAPDEIIRWATPALYFRRTATQDYEMHGKTIREGDKVLFWWSSANRDEAAFDDPFRVKLDRSPNKHLSFGQGGPHVCLGMWLARLEVRVLFQELAKRLASIEPDGPHEFLRSNFVGGIKKLPVRIRRA</sequence>
<comment type="similarity">
    <text evidence="1">Belongs to the cytochrome P450 family.</text>
</comment>
<dbReference type="PRINTS" id="PR00359">
    <property type="entry name" value="BP450"/>
</dbReference>
<reference evidence="8" key="1">
    <citation type="submission" date="2022-07" db="EMBL/GenBank/DDBJ databases">
        <authorList>
            <person name="Otstavnykh N."/>
            <person name="Isaeva M."/>
            <person name="Bystritskaya E."/>
        </authorList>
    </citation>
    <scope>NUCLEOTIDE SEQUENCE</scope>
    <source>
        <strain evidence="8">10Alg 79</strain>
    </source>
</reference>
<evidence type="ECO:0000256" key="3">
    <source>
        <dbReference type="ARBA" id="ARBA00022723"/>
    </source>
</evidence>
<reference evidence="8" key="2">
    <citation type="submission" date="2023-04" db="EMBL/GenBank/DDBJ databases">
        <title>'Rhodoalgimonas zhirmunskyi' gen. nov., isolated from a red alga.</title>
        <authorList>
            <person name="Nedashkovskaya O.I."/>
            <person name="Otstavnykh N.Y."/>
            <person name="Bystritskaya E.P."/>
            <person name="Balabanova L.A."/>
            <person name="Isaeva M.P."/>
        </authorList>
    </citation>
    <scope>NUCLEOTIDE SEQUENCE</scope>
    <source>
        <strain evidence="8">10Alg 79</strain>
    </source>
</reference>
<keyword evidence="5" id="KW-0408">Iron</keyword>
<dbReference type="InterPro" id="IPR001128">
    <property type="entry name" value="Cyt_P450"/>
</dbReference>
<keyword evidence="6" id="KW-0503">Monooxygenase</keyword>
<evidence type="ECO:0000256" key="5">
    <source>
        <dbReference type="ARBA" id="ARBA00023004"/>
    </source>
</evidence>
<dbReference type="Pfam" id="PF00067">
    <property type="entry name" value="p450"/>
    <property type="match status" value="1"/>
</dbReference>